<name>A0A2T0MGJ2_9FLAO</name>
<comment type="caution">
    <text evidence="1">The sequence shown here is derived from an EMBL/GenBank/DDBJ whole genome shotgun (WGS) entry which is preliminary data.</text>
</comment>
<proteinExistence type="predicted"/>
<accession>A0A2T0MGJ2</accession>
<dbReference type="AlphaFoldDB" id="A0A2T0MGJ2"/>
<organism evidence="1 2">
    <name type="scientific">Flagellimonas meridianipacifica</name>
    <dbReference type="NCBI Taxonomy" id="1080225"/>
    <lineage>
        <taxon>Bacteria</taxon>
        <taxon>Pseudomonadati</taxon>
        <taxon>Bacteroidota</taxon>
        <taxon>Flavobacteriia</taxon>
        <taxon>Flavobacteriales</taxon>
        <taxon>Flavobacteriaceae</taxon>
        <taxon>Flagellimonas</taxon>
    </lineage>
</organism>
<dbReference type="Proteomes" id="UP000237640">
    <property type="component" value="Unassembled WGS sequence"/>
</dbReference>
<dbReference type="RefSeq" id="WP_158259067.1">
    <property type="nucleotide sequence ID" value="NZ_PVYX01000001.1"/>
</dbReference>
<sequence>MEKTIPCENVGPHHYAKTKKRSVIKIIFAFLDSYPIAGAEFMSRTK</sequence>
<dbReference type="EMBL" id="PVYX01000001">
    <property type="protein sequence ID" value="PRX56700.1"/>
    <property type="molecule type" value="Genomic_DNA"/>
</dbReference>
<evidence type="ECO:0000313" key="2">
    <source>
        <dbReference type="Proteomes" id="UP000237640"/>
    </source>
</evidence>
<evidence type="ECO:0000313" key="1">
    <source>
        <dbReference type="EMBL" id="PRX56700.1"/>
    </source>
</evidence>
<reference evidence="1 2" key="1">
    <citation type="submission" date="2018-03" db="EMBL/GenBank/DDBJ databases">
        <title>Genomic Encyclopedia of Archaeal and Bacterial Type Strains, Phase II (KMG-II): from individual species to whole genera.</title>
        <authorList>
            <person name="Goeker M."/>
        </authorList>
    </citation>
    <scope>NUCLEOTIDE SEQUENCE [LARGE SCALE GENOMIC DNA]</scope>
    <source>
        <strain evidence="1 2">DSM 25027</strain>
    </source>
</reference>
<gene>
    <name evidence="1" type="ORF">CLV81_0697</name>
</gene>
<protein>
    <submittedName>
        <fullName evidence="1">Uncharacterized protein</fullName>
    </submittedName>
</protein>
<keyword evidence="2" id="KW-1185">Reference proteome</keyword>